<dbReference type="RefSeq" id="WP_194702113.1">
    <property type="nucleotide sequence ID" value="NZ_JADKNH010000007.1"/>
</dbReference>
<dbReference type="InterPro" id="IPR016156">
    <property type="entry name" value="FAD/NAD-linked_Rdtase_dimer_sf"/>
</dbReference>
<comment type="similarity">
    <text evidence="2 13">Belongs to the class-I pyridine nucleotide-disulfide oxidoreductase family.</text>
</comment>
<dbReference type="InterPro" id="IPR023753">
    <property type="entry name" value="FAD/NAD-binding_dom"/>
</dbReference>
<gene>
    <name evidence="16" type="primary">lpdA</name>
    <name evidence="16" type="ORF">ISU02_12195</name>
</gene>
<evidence type="ECO:0000313" key="17">
    <source>
        <dbReference type="Proteomes" id="UP000614200"/>
    </source>
</evidence>
<dbReference type="PRINTS" id="PR00368">
    <property type="entry name" value="FADPNR"/>
</dbReference>
<dbReference type="PRINTS" id="PR00411">
    <property type="entry name" value="PNDRDTASEI"/>
</dbReference>
<dbReference type="EC" id="1.8.1.4" evidence="3 13"/>
<dbReference type="Gene3D" id="3.30.390.30">
    <property type="match status" value="1"/>
</dbReference>
<comment type="caution">
    <text evidence="16">The sequence shown here is derived from an EMBL/GenBank/DDBJ whole genome shotgun (WGS) entry which is preliminary data.</text>
</comment>
<evidence type="ECO:0000256" key="4">
    <source>
        <dbReference type="ARBA" id="ARBA00016961"/>
    </source>
</evidence>
<feature type="domain" description="Pyridine nucleotide-disulphide oxidoreductase dimerisation" evidence="14">
    <location>
        <begin position="342"/>
        <end position="449"/>
    </location>
</feature>
<accession>A0ABR9ZTU5</accession>
<dbReference type="InterPro" id="IPR036188">
    <property type="entry name" value="FAD/NAD-bd_sf"/>
</dbReference>
<keyword evidence="8 13" id="KW-0560">Oxidoreductase</keyword>
<evidence type="ECO:0000256" key="9">
    <source>
        <dbReference type="ARBA" id="ARBA00023027"/>
    </source>
</evidence>
<evidence type="ECO:0000256" key="1">
    <source>
        <dbReference type="ARBA" id="ARBA00004496"/>
    </source>
</evidence>
<dbReference type="Pfam" id="PF02852">
    <property type="entry name" value="Pyr_redox_dim"/>
    <property type="match status" value="1"/>
</dbReference>
<dbReference type="PIRSF" id="PIRSF000350">
    <property type="entry name" value="Mercury_reductase_MerA"/>
    <property type="match status" value="1"/>
</dbReference>
<organism evidence="16 17">
    <name type="scientific">Fusibacter ferrireducens</name>
    <dbReference type="NCBI Taxonomy" id="2785058"/>
    <lineage>
        <taxon>Bacteria</taxon>
        <taxon>Bacillati</taxon>
        <taxon>Bacillota</taxon>
        <taxon>Clostridia</taxon>
        <taxon>Eubacteriales</taxon>
        <taxon>Eubacteriales Family XII. Incertae Sedis</taxon>
        <taxon>Fusibacter</taxon>
    </lineage>
</organism>
<dbReference type="SUPFAM" id="SSF55424">
    <property type="entry name" value="FAD/NAD-linked reductases, dimerisation (C-terminal) domain"/>
    <property type="match status" value="1"/>
</dbReference>
<comment type="cofactor">
    <cofactor evidence="13">
        <name>FAD</name>
        <dbReference type="ChEBI" id="CHEBI:57692"/>
    </cofactor>
    <text evidence="13">Binds 1 FAD per subunit.</text>
</comment>
<dbReference type="Gene3D" id="3.50.50.60">
    <property type="entry name" value="FAD/NAD(P)-binding domain"/>
    <property type="match status" value="2"/>
</dbReference>
<name>A0ABR9ZTU5_9FIRM</name>
<dbReference type="SUPFAM" id="SSF51905">
    <property type="entry name" value="FAD/NAD(P)-binding domain"/>
    <property type="match status" value="1"/>
</dbReference>
<evidence type="ECO:0000256" key="6">
    <source>
        <dbReference type="ARBA" id="ARBA00022630"/>
    </source>
</evidence>
<keyword evidence="9 13" id="KW-0520">NAD</keyword>
<dbReference type="InterPro" id="IPR006258">
    <property type="entry name" value="Lipoamide_DH"/>
</dbReference>
<dbReference type="PANTHER" id="PTHR22912:SF217">
    <property type="entry name" value="DIHYDROLIPOYL DEHYDROGENASE"/>
    <property type="match status" value="1"/>
</dbReference>
<comment type="miscellaneous">
    <text evidence="13">The active site is a redox-active disulfide bond.</text>
</comment>
<evidence type="ECO:0000256" key="12">
    <source>
        <dbReference type="ARBA" id="ARBA00049187"/>
    </source>
</evidence>
<keyword evidence="7 13" id="KW-0274">FAD</keyword>
<evidence type="ECO:0000256" key="2">
    <source>
        <dbReference type="ARBA" id="ARBA00007532"/>
    </source>
</evidence>
<evidence type="ECO:0000256" key="8">
    <source>
        <dbReference type="ARBA" id="ARBA00023002"/>
    </source>
</evidence>
<evidence type="ECO:0000256" key="3">
    <source>
        <dbReference type="ARBA" id="ARBA00012608"/>
    </source>
</evidence>
<dbReference type="GO" id="GO:0004148">
    <property type="term" value="F:dihydrolipoyl dehydrogenase (NADH) activity"/>
    <property type="evidence" value="ECO:0007669"/>
    <property type="project" value="UniProtKB-EC"/>
</dbReference>
<dbReference type="PROSITE" id="PS00076">
    <property type="entry name" value="PYRIDINE_REDOX_1"/>
    <property type="match status" value="1"/>
</dbReference>
<comment type="catalytic activity">
    <reaction evidence="12 13">
        <text>N(6)-[(R)-dihydrolipoyl]-L-lysyl-[protein] + NAD(+) = N(6)-[(R)-lipoyl]-L-lysyl-[protein] + NADH + H(+)</text>
        <dbReference type="Rhea" id="RHEA:15045"/>
        <dbReference type="Rhea" id="RHEA-COMP:10474"/>
        <dbReference type="Rhea" id="RHEA-COMP:10475"/>
        <dbReference type="ChEBI" id="CHEBI:15378"/>
        <dbReference type="ChEBI" id="CHEBI:57540"/>
        <dbReference type="ChEBI" id="CHEBI:57945"/>
        <dbReference type="ChEBI" id="CHEBI:83099"/>
        <dbReference type="ChEBI" id="CHEBI:83100"/>
        <dbReference type="EC" id="1.8.1.4"/>
    </reaction>
</comment>
<evidence type="ECO:0000256" key="11">
    <source>
        <dbReference type="ARBA" id="ARBA00023284"/>
    </source>
</evidence>
<proteinExistence type="inferred from homology"/>
<keyword evidence="5" id="KW-0963">Cytoplasm</keyword>
<dbReference type="EMBL" id="JADKNH010000007">
    <property type="protein sequence ID" value="MBF4693872.1"/>
    <property type="molecule type" value="Genomic_DNA"/>
</dbReference>
<evidence type="ECO:0000256" key="13">
    <source>
        <dbReference type="RuleBase" id="RU003692"/>
    </source>
</evidence>
<evidence type="ECO:0000256" key="10">
    <source>
        <dbReference type="ARBA" id="ARBA00023157"/>
    </source>
</evidence>
<dbReference type="PANTHER" id="PTHR22912">
    <property type="entry name" value="DISULFIDE OXIDOREDUCTASE"/>
    <property type="match status" value="1"/>
</dbReference>
<dbReference type="InterPro" id="IPR004099">
    <property type="entry name" value="Pyr_nucl-diS_OxRdtase_dimer"/>
</dbReference>
<keyword evidence="11 13" id="KW-0676">Redox-active center</keyword>
<dbReference type="InterPro" id="IPR050151">
    <property type="entry name" value="Class-I_Pyr_Nuc-Dis_Oxidored"/>
</dbReference>
<keyword evidence="6 13" id="KW-0285">Flavoprotein</keyword>
<dbReference type="Proteomes" id="UP000614200">
    <property type="component" value="Unassembled WGS sequence"/>
</dbReference>
<dbReference type="InterPro" id="IPR001100">
    <property type="entry name" value="Pyr_nuc-diS_OxRdtase"/>
</dbReference>
<feature type="domain" description="FAD/NAD(P)-binding" evidence="15">
    <location>
        <begin position="4"/>
        <end position="323"/>
    </location>
</feature>
<keyword evidence="17" id="KW-1185">Reference proteome</keyword>
<evidence type="ECO:0000256" key="7">
    <source>
        <dbReference type="ARBA" id="ARBA00022827"/>
    </source>
</evidence>
<sequence length="467" mass="49570">MQKEIVIIGGGPGGYVAAIRGAQLGAKVTLIEHHKIGGTCLNYGCIPTKTLYRNAELLNTLNHIEDFGIKTGPVSFDIPKIQSRKREVVNQLVGGIEQLIQINGIEVVYGSAEFLSATDLKITTAKGEISTISCENIIIATGSKPQMPPIEGLDHEGVITSKEILEFTEVPEKLVVIGGGVIGMEFAGIFSAMGSVVTVVEYADQLLGQVDTEISKRFAVSVKKKGIDVHKSTKVTKIIKTDDGLTVVGESKKGEVTFDATTVLVSTGRTPVIEGLNLANTGVEYNLKGIIVDEHFKTNVQGVYAIGDVNGKLMLAHAASHQGIAAVDHIMGVLHHGNHDVVPSCIFVFPEISSVGLTEDQAKAKGIEIKKSKFMFGANGKALSIGEPEGFIKVISDMDDTILGVHIMGPHASDLIHEGTLAVSQKLHVDAIAGTIHAHPTLSEAFAEATMGLKGEAIHMAPIKTKK</sequence>
<comment type="subcellular location">
    <subcellularLocation>
        <location evidence="1">Cytoplasm</location>
    </subcellularLocation>
</comment>
<evidence type="ECO:0000259" key="14">
    <source>
        <dbReference type="Pfam" id="PF02852"/>
    </source>
</evidence>
<protein>
    <recommendedName>
        <fullName evidence="4 13">Dihydrolipoyl dehydrogenase</fullName>
        <ecNumber evidence="3 13">1.8.1.4</ecNumber>
    </recommendedName>
</protein>
<evidence type="ECO:0000313" key="16">
    <source>
        <dbReference type="EMBL" id="MBF4693872.1"/>
    </source>
</evidence>
<reference evidence="16 17" key="1">
    <citation type="submission" date="2020-11" db="EMBL/GenBank/DDBJ databases">
        <title>Fusibacter basophilias sp. nov.</title>
        <authorList>
            <person name="Qiu D."/>
        </authorList>
    </citation>
    <scope>NUCLEOTIDE SEQUENCE [LARGE SCALE GENOMIC DNA]</scope>
    <source>
        <strain evidence="16 17">Q10-2</strain>
    </source>
</reference>
<evidence type="ECO:0000256" key="5">
    <source>
        <dbReference type="ARBA" id="ARBA00022490"/>
    </source>
</evidence>
<dbReference type="NCBIfam" id="TIGR01350">
    <property type="entry name" value="lipoamide_DH"/>
    <property type="match status" value="1"/>
</dbReference>
<keyword evidence="10" id="KW-1015">Disulfide bond</keyword>
<evidence type="ECO:0000259" key="15">
    <source>
        <dbReference type="Pfam" id="PF07992"/>
    </source>
</evidence>
<dbReference type="InterPro" id="IPR012999">
    <property type="entry name" value="Pyr_OxRdtase_I_AS"/>
</dbReference>
<dbReference type="Pfam" id="PF07992">
    <property type="entry name" value="Pyr_redox_2"/>
    <property type="match status" value="1"/>
</dbReference>